<dbReference type="GO" id="GO:0160148">
    <property type="term" value="F:tRNA pseudouridine(55) synthase activity"/>
    <property type="evidence" value="ECO:0007669"/>
    <property type="project" value="UniProtKB-EC"/>
</dbReference>
<feature type="region of interest" description="Disordered" evidence="6">
    <location>
        <begin position="382"/>
        <end position="454"/>
    </location>
</feature>
<feature type="region of interest" description="Disordered" evidence="6">
    <location>
        <begin position="62"/>
        <end position="84"/>
    </location>
</feature>
<accession>A0AAV9P3U6</accession>
<gene>
    <name evidence="8" type="primary">PUS4</name>
    <name evidence="8" type="ORF">LTR77_007125</name>
</gene>
<evidence type="ECO:0000256" key="4">
    <source>
        <dbReference type="ARBA" id="ARBA00022694"/>
    </source>
</evidence>
<dbReference type="InterPro" id="IPR002501">
    <property type="entry name" value="PsdUridine_synth_N"/>
</dbReference>
<evidence type="ECO:0000256" key="1">
    <source>
        <dbReference type="ARBA" id="ARBA00001166"/>
    </source>
</evidence>
<dbReference type="GO" id="GO:1990481">
    <property type="term" value="P:mRNA pseudouridine synthesis"/>
    <property type="evidence" value="ECO:0007669"/>
    <property type="project" value="TreeGrafter"/>
</dbReference>
<keyword evidence="5 8" id="KW-0413">Isomerase</keyword>
<keyword evidence="4" id="KW-0819">tRNA processing</keyword>
<name>A0AAV9P3U6_9PEZI</name>
<dbReference type="PANTHER" id="PTHR13767">
    <property type="entry name" value="TRNA-PSEUDOURIDINE SYNTHASE"/>
    <property type="match status" value="1"/>
</dbReference>
<dbReference type="InterPro" id="IPR014780">
    <property type="entry name" value="tRNA_psdUridine_synth_TruB"/>
</dbReference>
<dbReference type="EMBL" id="JAVRRT010000011">
    <property type="protein sequence ID" value="KAK5167426.1"/>
    <property type="molecule type" value="Genomic_DNA"/>
</dbReference>
<evidence type="ECO:0000313" key="8">
    <source>
        <dbReference type="EMBL" id="KAK5167426.1"/>
    </source>
</evidence>
<dbReference type="GeneID" id="89928461"/>
<evidence type="ECO:0000259" key="7">
    <source>
        <dbReference type="Pfam" id="PF01509"/>
    </source>
</evidence>
<evidence type="ECO:0000256" key="3">
    <source>
        <dbReference type="ARBA" id="ARBA00012787"/>
    </source>
</evidence>
<dbReference type="SUPFAM" id="SSF55120">
    <property type="entry name" value="Pseudouridine synthase"/>
    <property type="match status" value="1"/>
</dbReference>
<comment type="catalytic activity">
    <reaction evidence="1">
        <text>a uridine in mRNA = a pseudouridine in mRNA</text>
        <dbReference type="Rhea" id="RHEA:56644"/>
        <dbReference type="Rhea" id="RHEA-COMP:14658"/>
        <dbReference type="Rhea" id="RHEA-COMP:14659"/>
        <dbReference type="ChEBI" id="CHEBI:65314"/>
        <dbReference type="ChEBI" id="CHEBI:65315"/>
    </reaction>
</comment>
<dbReference type="AlphaFoldDB" id="A0AAV9P3U6"/>
<dbReference type="GO" id="GO:0003723">
    <property type="term" value="F:RNA binding"/>
    <property type="evidence" value="ECO:0007669"/>
    <property type="project" value="InterPro"/>
</dbReference>
<evidence type="ECO:0000313" key="9">
    <source>
        <dbReference type="Proteomes" id="UP001337655"/>
    </source>
</evidence>
<dbReference type="Pfam" id="PF01509">
    <property type="entry name" value="TruB_N"/>
    <property type="match status" value="1"/>
</dbReference>
<feature type="region of interest" description="Disordered" evidence="6">
    <location>
        <begin position="243"/>
        <end position="305"/>
    </location>
</feature>
<feature type="compositionally biased region" description="Basic and acidic residues" evidence="6">
    <location>
        <begin position="62"/>
        <end position="71"/>
    </location>
</feature>
<feature type="compositionally biased region" description="Pro residues" evidence="6">
    <location>
        <begin position="296"/>
        <end position="305"/>
    </location>
</feature>
<dbReference type="HAMAP" id="MF_01080">
    <property type="entry name" value="TruB_bact"/>
    <property type="match status" value="1"/>
</dbReference>
<dbReference type="PANTHER" id="PTHR13767:SF2">
    <property type="entry name" value="PSEUDOURIDYLATE SYNTHASE TRUB1"/>
    <property type="match status" value="1"/>
</dbReference>
<proteinExistence type="inferred from homology"/>
<evidence type="ECO:0000256" key="5">
    <source>
        <dbReference type="ARBA" id="ARBA00023235"/>
    </source>
</evidence>
<dbReference type="InterPro" id="IPR020103">
    <property type="entry name" value="PsdUridine_synth_cat_dom_sf"/>
</dbReference>
<feature type="compositionally biased region" description="Polar residues" evidence="6">
    <location>
        <begin position="272"/>
        <end position="288"/>
    </location>
</feature>
<feature type="compositionally biased region" description="Basic and acidic residues" evidence="6">
    <location>
        <begin position="382"/>
        <end position="391"/>
    </location>
</feature>
<dbReference type="Proteomes" id="UP001337655">
    <property type="component" value="Unassembled WGS sequence"/>
</dbReference>
<sequence>MGTRYAATQLPTLARNTMAYLPCEGIFAIHKPPSITSAQVIRDCQSHFKSSTFFKPWLDREQARKDSESHNQRQKRRSWKQRQPLQVKIGHGGTLDPMATGVLVLGVGNGTKRLPDFIGCTKSYETVVLFGAATDSYDAVGKIIGRKGYEHVTREKVEKALENFRGQIMQRPPIFSALRVQGKRLYEYAREGKEVPVEIQERPVEVKSLEMVEWMEGGSHEYRWPEEEAEPEAKGVAEKVLHLESDGQGAKRKREEEVGNGDTESSKRTKASPESTTPPTNESKPTSSLEQALAPPTLPQAPQEPCPAPACRLRMSVTSGFYVRSLCHDLGAAVDSMGLMSTLVRSRQGEFSLGENVLEYVDLEKGEEVWGPKIQETLQEWQKREAARPADETEPADLGGRSERKQRPMKGHPRVESASPNKEKVFVPSSSLHDERGVNRSPSPSPSPTPEAKS</sequence>
<reference evidence="8 9" key="1">
    <citation type="submission" date="2023-08" db="EMBL/GenBank/DDBJ databases">
        <title>Black Yeasts Isolated from many extreme environments.</title>
        <authorList>
            <person name="Coleine C."/>
            <person name="Stajich J.E."/>
            <person name="Selbmann L."/>
        </authorList>
    </citation>
    <scope>NUCLEOTIDE SEQUENCE [LARGE SCALE GENOMIC DNA]</scope>
    <source>
        <strain evidence="8 9">CCFEE 5935</strain>
    </source>
</reference>
<organism evidence="8 9">
    <name type="scientific">Saxophila tyrrhenica</name>
    <dbReference type="NCBI Taxonomy" id="1690608"/>
    <lineage>
        <taxon>Eukaryota</taxon>
        <taxon>Fungi</taxon>
        <taxon>Dikarya</taxon>
        <taxon>Ascomycota</taxon>
        <taxon>Pezizomycotina</taxon>
        <taxon>Dothideomycetes</taxon>
        <taxon>Dothideomycetidae</taxon>
        <taxon>Mycosphaerellales</taxon>
        <taxon>Extremaceae</taxon>
        <taxon>Saxophila</taxon>
    </lineage>
</organism>
<dbReference type="GO" id="GO:0006400">
    <property type="term" value="P:tRNA modification"/>
    <property type="evidence" value="ECO:0007669"/>
    <property type="project" value="TreeGrafter"/>
</dbReference>
<comment type="caution">
    <text evidence="8">The sequence shown here is derived from an EMBL/GenBank/DDBJ whole genome shotgun (WGS) entry which is preliminary data.</text>
</comment>
<protein>
    <recommendedName>
        <fullName evidence="3">tRNA pseudouridine(55) synthase</fullName>
        <ecNumber evidence="3">5.4.99.25</ecNumber>
    </recommendedName>
</protein>
<evidence type="ECO:0000256" key="6">
    <source>
        <dbReference type="SAM" id="MobiDB-lite"/>
    </source>
</evidence>
<comment type="similarity">
    <text evidence="2">Belongs to the pseudouridine synthase TruB family.</text>
</comment>
<evidence type="ECO:0000256" key="2">
    <source>
        <dbReference type="ARBA" id="ARBA00008999"/>
    </source>
</evidence>
<dbReference type="RefSeq" id="XP_064657132.1">
    <property type="nucleotide sequence ID" value="XM_064804362.1"/>
</dbReference>
<feature type="domain" description="Pseudouridine synthase II N-terminal" evidence="7">
    <location>
        <begin position="87"/>
        <end position="215"/>
    </location>
</feature>
<dbReference type="Gene3D" id="3.30.2350.10">
    <property type="entry name" value="Pseudouridine synthase"/>
    <property type="match status" value="1"/>
</dbReference>
<feature type="compositionally biased region" description="Pro residues" evidence="6">
    <location>
        <begin position="443"/>
        <end position="454"/>
    </location>
</feature>
<keyword evidence="9" id="KW-1185">Reference proteome</keyword>
<dbReference type="GO" id="GO:0005634">
    <property type="term" value="C:nucleus"/>
    <property type="evidence" value="ECO:0007669"/>
    <property type="project" value="TreeGrafter"/>
</dbReference>
<dbReference type="EC" id="5.4.99.25" evidence="3"/>